<sequence length="459" mass="52954">MGLSRSYYMQYQEENDKLLNSFLDRTFFKTWGNQKEGFENFRTLELFLNTKCNLKCSYCYLANFGNELYPPELQDDKKVLTNLQILLDWLLNRKLAPRLELFSGEPFAQNVSLQALSMILDKFESANNKPESIVVPTNYTFILDKNLTEKIECLLERSRKLGMPIILSASIDGKYSEANRPFRSGKSDPRDDSYYDDVFAFNKKWRSSFHPMIYSGHIDSWQNNFLWFQEMLKEHDIPWDNVYLLEVRNKEWSRGSILSFEEFIKFLIRWTFLVPCRGNAQEFVNFLFKRGFNILQSPLTTIGRGIGCSIQSTIHVRLGDLAIVPCHRTSYEPFVSGHFIVDDGSITGIRADNPELLIAIMSMQSRSQPMCESCLIKHLCSGGCLGSQFEVTGDLFSPIPSVCRLEHAKIRAMITAYKELGVFDLIRDRVNPEKRDALNMLEEMTNGTGRPEKVPGNSR</sequence>
<evidence type="ECO:0008006" key="2">
    <source>
        <dbReference type="Google" id="ProtNLM"/>
    </source>
</evidence>
<name>X1Q2Z2_9ZZZZ</name>
<gene>
    <name evidence="1" type="ORF">S12H4_01534</name>
</gene>
<dbReference type="PANTHER" id="PTHR43273">
    <property type="entry name" value="ANAEROBIC SULFATASE-MATURATING ENZYME HOMOLOG ASLB-RELATED"/>
    <property type="match status" value="1"/>
</dbReference>
<dbReference type="PANTHER" id="PTHR43273:SF3">
    <property type="entry name" value="ANAEROBIC SULFATASE-MATURATING ENZYME HOMOLOG ASLB-RELATED"/>
    <property type="match status" value="1"/>
</dbReference>
<dbReference type="AlphaFoldDB" id="X1Q2Z2"/>
<dbReference type="EMBL" id="BARW01000313">
    <property type="protein sequence ID" value="GAI62578.1"/>
    <property type="molecule type" value="Genomic_DNA"/>
</dbReference>
<evidence type="ECO:0000313" key="1">
    <source>
        <dbReference type="EMBL" id="GAI62578.1"/>
    </source>
</evidence>
<protein>
    <recommendedName>
        <fullName evidence="2">Radical SAM core domain-containing protein</fullName>
    </recommendedName>
</protein>
<dbReference type="InterPro" id="IPR013785">
    <property type="entry name" value="Aldolase_TIM"/>
</dbReference>
<reference evidence="1" key="1">
    <citation type="journal article" date="2014" name="Front. Microbiol.">
        <title>High frequency of phylogenetically diverse reductive dehalogenase-homologous genes in deep subseafloor sedimentary metagenomes.</title>
        <authorList>
            <person name="Kawai M."/>
            <person name="Futagami T."/>
            <person name="Toyoda A."/>
            <person name="Takaki Y."/>
            <person name="Nishi S."/>
            <person name="Hori S."/>
            <person name="Arai W."/>
            <person name="Tsubouchi T."/>
            <person name="Morono Y."/>
            <person name="Uchiyama I."/>
            <person name="Ito T."/>
            <person name="Fujiyama A."/>
            <person name="Inagaki F."/>
            <person name="Takami H."/>
        </authorList>
    </citation>
    <scope>NUCLEOTIDE SEQUENCE</scope>
    <source>
        <strain evidence="1">Expedition CK06-06</strain>
    </source>
</reference>
<dbReference type="SUPFAM" id="SSF102114">
    <property type="entry name" value="Radical SAM enzymes"/>
    <property type="match status" value="1"/>
</dbReference>
<organism evidence="1">
    <name type="scientific">marine sediment metagenome</name>
    <dbReference type="NCBI Taxonomy" id="412755"/>
    <lineage>
        <taxon>unclassified sequences</taxon>
        <taxon>metagenomes</taxon>
        <taxon>ecological metagenomes</taxon>
    </lineage>
</organism>
<dbReference type="GO" id="GO:0016491">
    <property type="term" value="F:oxidoreductase activity"/>
    <property type="evidence" value="ECO:0007669"/>
    <property type="project" value="InterPro"/>
</dbReference>
<dbReference type="InterPro" id="IPR058240">
    <property type="entry name" value="rSAM_sf"/>
</dbReference>
<proteinExistence type="predicted"/>
<dbReference type="Gene3D" id="3.20.20.70">
    <property type="entry name" value="Aldolase class I"/>
    <property type="match status" value="1"/>
</dbReference>
<comment type="caution">
    <text evidence="1">The sequence shown here is derived from an EMBL/GenBank/DDBJ whole genome shotgun (WGS) entry which is preliminary data.</text>
</comment>
<dbReference type="InterPro" id="IPR023867">
    <property type="entry name" value="Sulphatase_maturase_rSAM"/>
</dbReference>
<accession>X1Q2Z2</accession>